<proteinExistence type="predicted"/>
<dbReference type="AlphaFoldDB" id="A0A3D9RX73"/>
<sequence>MSIGDVYIKNTNLDLRKNLKTLSVGQAVKITGEFGDTVVGKIKEIDLEAEGIWLLLVTEIKGMKDWDFSNSAFYYAIDINKLIILPQAK</sequence>
<dbReference type="EMBL" id="QTTN01000014">
    <property type="protein sequence ID" value="REE84570.1"/>
    <property type="molecule type" value="Genomic_DNA"/>
</dbReference>
<reference evidence="1 2" key="1">
    <citation type="submission" date="2018-08" db="EMBL/GenBank/DDBJ databases">
        <title>Genomic Encyclopedia of Type Strains, Phase III (KMG-III): the genomes of soil and plant-associated and newly described type strains.</title>
        <authorList>
            <person name="Whitman W."/>
        </authorList>
    </citation>
    <scope>NUCLEOTIDE SEQUENCE [LARGE SCALE GENOMIC DNA]</scope>
    <source>
        <strain evidence="1 2">CGMCC 1.10966</strain>
    </source>
</reference>
<protein>
    <submittedName>
        <fullName evidence="1">Uncharacterized protein</fullName>
    </submittedName>
</protein>
<accession>A0A3D9RX73</accession>
<dbReference type="RefSeq" id="WP_116189609.1">
    <property type="nucleotide sequence ID" value="NZ_QTTN01000014.1"/>
</dbReference>
<name>A0A3D9RX73_9BACL</name>
<evidence type="ECO:0000313" key="2">
    <source>
        <dbReference type="Proteomes" id="UP000256304"/>
    </source>
</evidence>
<gene>
    <name evidence="1" type="ORF">A8990_114105</name>
</gene>
<organism evidence="1 2">
    <name type="scientific">Paenibacillus taihuensis</name>
    <dbReference type="NCBI Taxonomy" id="1156355"/>
    <lineage>
        <taxon>Bacteria</taxon>
        <taxon>Bacillati</taxon>
        <taxon>Bacillota</taxon>
        <taxon>Bacilli</taxon>
        <taxon>Bacillales</taxon>
        <taxon>Paenibacillaceae</taxon>
        <taxon>Paenibacillus</taxon>
    </lineage>
</organism>
<keyword evidence="2" id="KW-1185">Reference proteome</keyword>
<evidence type="ECO:0000313" key="1">
    <source>
        <dbReference type="EMBL" id="REE84570.1"/>
    </source>
</evidence>
<dbReference type="Proteomes" id="UP000256304">
    <property type="component" value="Unassembled WGS sequence"/>
</dbReference>
<comment type="caution">
    <text evidence="1">The sequence shown here is derived from an EMBL/GenBank/DDBJ whole genome shotgun (WGS) entry which is preliminary data.</text>
</comment>